<organism evidence="1 2">
    <name type="scientific">Tahibacter aquaticus</name>
    <dbReference type="NCBI Taxonomy" id="520092"/>
    <lineage>
        <taxon>Bacteria</taxon>
        <taxon>Pseudomonadati</taxon>
        <taxon>Pseudomonadota</taxon>
        <taxon>Gammaproteobacteria</taxon>
        <taxon>Lysobacterales</taxon>
        <taxon>Rhodanobacteraceae</taxon>
        <taxon>Tahibacter</taxon>
    </lineage>
</organism>
<protein>
    <submittedName>
        <fullName evidence="1">Uncharacterized protein</fullName>
    </submittedName>
</protein>
<dbReference type="EMBL" id="SNZH01000028">
    <property type="protein sequence ID" value="TDR36606.1"/>
    <property type="molecule type" value="Genomic_DNA"/>
</dbReference>
<comment type="caution">
    <text evidence="1">The sequence shown here is derived from an EMBL/GenBank/DDBJ whole genome shotgun (WGS) entry which is preliminary data.</text>
</comment>
<sequence>MSGVLVVFIARDPGADVLKMVGYYENATIRNERFEINHSNFKVRAMFRTEARKARIIDLPRSVVIPTFQGDGDGVGQSTLWYADNHPEIVAKVRRLGDHGAALGDRGAAKLRARQPSLLRTLPESISQKVRGQRRVATQPTTLVLRSGSTVCTG</sequence>
<evidence type="ECO:0000313" key="2">
    <source>
        <dbReference type="Proteomes" id="UP000295293"/>
    </source>
</evidence>
<dbReference type="RefSeq" id="WP_133821892.1">
    <property type="nucleotide sequence ID" value="NZ_SNZH01000028.1"/>
</dbReference>
<dbReference type="OrthoDB" id="9802640at2"/>
<accession>A0A4R6YIE0</accession>
<evidence type="ECO:0000313" key="1">
    <source>
        <dbReference type="EMBL" id="TDR36606.1"/>
    </source>
</evidence>
<dbReference type="AlphaFoldDB" id="A0A4R6YIE0"/>
<dbReference type="Proteomes" id="UP000295293">
    <property type="component" value="Unassembled WGS sequence"/>
</dbReference>
<name>A0A4R6YIE0_9GAMM</name>
<keyword evidence="2" id="KW-1185">Reference proteome</keyword>
<proteinExistence type="predicted"/>
<gene>
    <name evidence="1" type="ORF">DFR29_12827</name>
</gene>
<reference evidence="1 2" key="1">
    <citation type="submission" date="2019-03" db="EMBL/GenBank/DDBJ databases">
        <title>Genomic Encyclopedia of Type Strains, Phase IV (KMG-IV): sequencing the most valuable type-strain genomes for metagenomic binning, comparative biology and taxonomic classification.</title>
        <authorList>
            <person name="Goeker M."/>
        </authorList>
    </citation>
    <scope>NUCLEOTIDE SEQUENCE [LARGE SCALE GENOMIC DNA]</scope>
    <source>
        <strain evidence="1 2">DSM 21667</strain>
    </source>
</reference>